<dbReference type="Proteomes" id="UP000198785">
    <property type="component" value="Unassembled WGS sequence"/>
</dbReference>
<dbReference type="EMBL" id="FOZZ01000008">
    <property type="protein sequence ID" value="SFS99548.1"/>
    <property type="molecule type" value="Genomic_DNA"/>
</dbReference>
<dbReference type="RefSeq" id="WP_093366384.1">
    <property type="nucleotide sequence ID" value="NZ_FOZZ01000008.1"/>
</dbReference>
<protein>
    <submittedName>
        <fullName evidence="1">Gliding motility-associated lipoprotein GldB</fullName>
    </submittedName>
</protein>
<dbReference type="OrthoDB" id="976022at2"/>
<sequence>MNVKKIIYLFFILAALHLSSCQRGKKLPNISGIDVDVKIERFDREFADLSSEEVGTKNSEWLTKYGAFYTDFMLYMLEAGDPMDSTHIVPVLQTILQQQDFKALSTAVKNKYPDLKTQEKELTQAFKYLKYYFPTYELPRVIAYFSGFSVQTPIGDGYIGIGLDMFLGADSEFYPALVKSIPLYMSRRFTPENITPRVLESVLRQELFPQENTDVNTLQNMVYQGKILLAMDSILPNTADSLKIGYTTAQMQWTKAYQPEIWSWFLEEDLLYNTDYLRIQKYFTEAPFTAELGENNESAPKLGTYLGWMIVRKYMERHPEVTLQELLKNMDAQGILEASRFKGK</sequence>
<evidence type="ECO:0000313" key="1">
    <source>
        <dbReference type="EMBL" id="SFS99548.1"/>
    </source>
</evidence>
<keyword evidence="2" id="KW-1185">Reference proteome</keyword>
<proteinExistence type="predicted"/>
<dbReference type="Pfam" id="PF25594">
    <property type="entry name" value="GldB_lipo"/>
    <property type="match status" value="1"/>
</dbReference>
<reference evidence="1 2" key="1">
    <citation type="submission" date="2016-10" db="EMBL/GenBank/DDBJ databases">
        <authorList>
            <person name="de Groot N.N."/>
        </authorList>
    </citation>
    <scope>NUCLEOTIDE SEQUENCE [LARGE SCALE GENOMIC DNA]</scope>
    <source>
        <strain evidence="1 2">DSM 22789</strain>
    </source>
</reference>
<accession>A0A1I6UDT9</accession>
<name>A0A1I6UDT9_9SPHI</name>
<dbReference type="STRING" id="683125.SAMN05660206_108150"/>
<evidence type="ECO:0000313" key="2">
    <source>
        <dbReference type="Proteomes" id="UP000198785"/>
    </source>
</evidence>
<organism evidence="1 2">
    <name type="scientific">Sphingobacterium wenxiniae</name>
    <dbReference type="NCBI Taxonomy" id="683125"/>
    <lineage>
        <taxon>Bacteria</taxon>
        <taxon>Pseudomonadati</taxon>
        <taxon>Bacteroidota</taxon>
        <taxon>Sphingobacteriia</taxon>
        <taxon>Sphingobacteriales</taxon>
        <taxon>Sphingobacteriaceae</taxon>
        <taxon>Sphingobacterium</taxon>
    </lineage>
</organism>
<dbReference type="AlphaFoldDB" id="A0A1I6UDT9"/>
<keyword evidence="1" id="KW-0449">Lipoprotein</keyword>
<dbReference type="InterPro" id="IPR019853">
    <property type="entry name" value="GldB-like"/>
</dbReference>
<gene>
    <name evidence="1" type="ORF">SAMN05660206_108150</name>
</gene>